<dbReference type="OrthoDB" id="5424209at2759"/>
<dbReference type="EMBL" id="SEOQ01000486">
    <property type="protein sequence ID" value="TFY61914.1"/>
    <property type="molecule type" value="Genomic_DNA"/>
</dbReference>
<accession>A0A4Y9YH64</accession>
<keyword evidence="2" id="KW-1185">Reference proteome</keyword>
<evidence type="ECO:0000313" key="1">
    <source>
        <dbReference type="EMBL" id="TFY61914.1"/>
    </source>
</evidence>
<organism evidence="1 2">
    <name type="scientific">Dentipellis fragilis</name>
    <dbReference type="NCBI Taxonomy" id="205917"/>
    <lineage>
        <taxon>Eukaryota</taxon>
        <taxon>Fungi</taxon>
        <taxon>Dikarya</taxon>
        <taxon>Basidiomycota</taxon>
        <taxon>Agaricomycotina</taxon>
        <taxon>Agaricomycetes</taxon>
        <taxon>Russulales</taxon>
        <taxon>Hericiaceae</taxon>
        <taxon>Dentipellis</taxon>
    </lineage>
</organism>
<evidence type="ECO:0000313" key="2">
    <source>
        <dbReference type="Proteomes" id="UP000298327"/>
    </source>
</evidence>
<sequence length="410" mass="45782">MSATRLSTRFASPTERTTRSILGPPVVWVGVPPSSTTPGIAHKVSQAILVLLAEHGAEDVVVEWREAVLSMFSGPPLMEVVRRGNPTSHVRHIFTPALNIPIVTKERENEDSQGSVTLFFHENKDKHGDPSDKVLAVSNSHVLRKNTMADYSFKGAGADKEEQLQENRDLLRKEHKAIPELEEFYAEVKRDWSDIGDRDIGHVRFTKAITVDVAGGTRYTEDWGAFEVDEAKFRPQFEGTFVDLGTALTRDAVTAMFYPRSDTRTAFKYPPERKLRIRGVVPRELLAKPDLVDNENRPCLIVGKDGTGTGLTFGRYVGLESFVCNDLGVESMELGVYSRSKHSPIFSYKGDSGALIWDGNGRAVGQLHSGQSKDGLDSMHVTYATPAWWLLERIKLEFPHAVFFHDTWSL</sequence>
<dbReference type="Proteomes" id="UP000298327">
    <property type="component" value="Unassembled WGS sequence"/>
</dbReference>
<reference evidence="1 2" key="1">
    <citation type="submission" date="2019-02" db="EMBL/GenBank/DDBJ databases">
        <title>Genome sequencing of the rare red list fungi Dentipellis fragilis.</title>
        <authorList>
            <person name="Buettner E."/>
            <person name="Kellner H."/>
        </authorList>
    </citation>
    <scope>NUCLEOTIDE SEQUENCE [LARGE SCALE GENOMIC DNA]</scope>
    <source>
        <strain evidence="1 2">DSM 105465</strain>
    </source>
</reference>
<proteinExistence type="predicted"/>
<protein>
    <submittedName>
        <fullName evidence="1">Uncharacterized protein</fullName>
    </submittedName>
</protein>
<name>A0A4Y9YH64_9AGAM</name>
<dbReference type="AlphaFoldDB" id="A0A4Y9YH64"/>
<gene>
    <name evidence="1" type="ORF">EVG20_g6885</name>
</gene>
<comment type="caution">
    <text evidence="1">The sequence shown here is derived from an EMBL/GenBank/DDBJ whole genome shotgun (WGS) entry which is preliminary data.</text>
</comment>